<proteinExistence type="predicted"/>
<dbReference type="Proteomes" id="UP000261420">
    <property type="component" value="Unplaced"/>
</dbReference>
<evidence type="ECO:0000313" key="1">
    <source>
        <dbReference type="Ensembl" id="ENSSDUP00000028459.1"/>
    </source>
</evidence>
<dbReference type="Ensembl" id="ENSSDUT00000028952.1">
    <property type="protein sequence ID" value="ENSSDUP00000028459.1"/>
    <property type="gene ID" value="ENSSDUG00000020550.1"/>
</dbReference>
<sequence length="133" mass="14219">MFLFCRNSHKFLIHVELLRVHRAQLGVSVLDVVQVLHGIFQPTHHGLTVLGHLGVSEDGGIGGHVAKCGEVSLSPWIHNQKSPGQSLGSNFTHINLSPQGNDGGALSICPIDHGDGMKVSSDKTSFLITSLLI</sequence>
<reference evidence="1" key="2">
    <citation type="submission" date="2025-09" db="UniProtKB">
        <authorList>
            <consortium name="Ensembl"/>
        </authorList>
    </citation>
    <scope>IDENTIFICATION</scope>
</reference>
<evidence type="ECO:0000313" key="2">
    <source>
        <dbReference type="Proteomes" id="UP000261420"/>
    </source>
</evidence>
<name>A0A3B4VCS0_SERDU</name>
<dbReference type="AlphaFoldDB" id="A0A3B4VCS0"/>
<protein>
    <submittedName>
        <fullName evidence="1">Uncharacterized protein</fullName>
    </submittedName>
</protein>
<dbReference type="OMA" id="VPHDGRG"/>
<accession>A0A3B4VCS0</accession>
<reference evidence="1" key="1">
    <citation type="submission" date="2025-08" db="UniProtKB">
        <authorList>
            <consortium name="Ensembl"/>
        </authorList>
    </citation>
    <scope>IDENTIFICATION</scope>
</reference>
<organism evidence="1 2">
    <name type="scientific">Seriola dumerili</name>
    <name type="common">Greater amberjack</name>
    <name type="synonym">Caranx dumerili</name>
    <dbReference type="NCBI Taxonomy" id="41447"/>
    <lineage>
        <taxon>Eukaryota</taxon>
        <taxon>Metazoa</taxon>
        <taxon>Chordata</taxon>
        <taxon>Craniata</taxon>
        <taxon>Vertebrata</taxon>
        <taxon>Euteleostomi</taxon>
        <taxon>Actinopterygii</taxon>
        <taxon>Neopterygii</taxon>
        <taxon>Teleostei</taxon>
        <taxon>Neoteleostei</taxon>
        <taxon>Acanthomorphata</taxon>
        <taxon>Carangaria</taxon>
        <taxon>Carangiformes</taxon>
        <taxon>Carangidae</taxon>
        <taxon>Seriola</taxon>
    </lineage>
</organism>
<keyword evidence="2" id="KW-1185">Reference proteome</keyword>
<dbReference type="GeneTree" id="ENSGT00940000175631"/>